<name>A0ABV0BX38_9SPHI</name>
<dbReference type="InterPro" id="IPR017853">
    <property type="entry name" value="GH"/>
</dbReference>
<dbReference type="InterPro" id="IPR025705">
    <property type="entry name" value="Beta_hexosaminidase_sua/sub"/>
</dbReference>
<comment type="similarity">
    <text evidence="2">Belongs to the glycosyl hydrolase 20 family.</text>
</comment>
<evidence type="ECO:0000313" key="9">
    <source>
        <dbReference type="EMBL" id="MEN5377917.1"/>
    </source>
</evidence>
<dbReference type="PANTHER" id="PTHR22600:SF57">
    <property type="entry name" value="BETA-N-ACETYLHEXOSAMINIDASE"/>
    <property type="match status" value="1"/>
</dbReference>
<comment type="caution">
    <text evidence="9">The sequence shown here is derived from an EMBL/GenBank/DDBJ whole genome shotgun (WGS) entry which is preliminary data.</text>
</comment>
<dbReference type="SUPFAM" id="SSF49785">
    <property type="entry name" value="Galactose-binding domain-like"/>
    <property type="match status" value="1"/>
</dbReference>
<keyword evidence="5" id="KW-0326">Glycosidase</keyword>
<dbReference type="EMBL" id="JBDJNQ010000005">
    <property type="protein sequence ID" value="MEN5377917.1"/>
    <property type="molecule type" value="Genomic_DNA"/>
</dbReference>
<dbReference type="SUPFAM" id="SSF51445">
    <property type="entry name" value="(Trans)glycosidases"/>
    <property type="match status" value="1"/>
</dbReference>
<feature type="domain" description="Beta-hexosaminidase bacterial type N-terminal" evidence="7">
    <location>
        <begin position="27"/>
        <end position="151"/>
    </location>
</feature>
<protein>
    <recommendedName>
        <fullName evidence="3">beta-N-acetylhexosaminidase</fullName>
        <ecNumber evidence="3">3.2.1.52</ecNumber>
    </recommendedName>
</protein>
<dbReference type="EC" id="3.2.1.52" evidence="3"/>
<keyword evidence="10" id="KW-1185">Reference proteome</keyword>
<dbReference type="PANTHER" id="PTHR22600">
    <property type="entry name" value="BETA-HEXOSAMINIDASE"/>
    <property type="match status" value="1"/>
</dbReference>
<dbReference type="Proteomes" id="UP001409291">
    <property type="component" value="Unassembled WGS sequence"/>
</dbReference>
<gene>
    <name evidence="9" type="ORF">ABE541_11630</name>
</gene>
<evidence type="ECO:0000259" key="7">
    <source>
        <dbReference type="Pfam" id="PF02838"/>
    </source>
</evidence>
<proteinExistence type="inferred from homology"/>
<keyword evidence="4" id="KW-0378">Hydrolase</keyword>
<evidence type="ECO:0000259" key="8">
    <source>
        <dbReference type="Pfam" id="PF13290"/>
    </source>
</evidence>
<feature type="domain" description="Glycoside hydrolase family 20 catalytic" evidence="6">
    <location>
        <begin position="154"/>
        <end position="496"/>
    </location>
</feature>
<evidence type="ECO:0000313" key="10">
    <source>
        <dbReference type="Proteomes" id="UP001409291"/>
    </source>
</evidence>
<sequence>MRFSHSVTLVLLAGLLPLKIFAQQNFDLIPKPSSLTLAVGSYQIPAFPKVYVSEEFINASQLLTEHPAITSITTEIVKKIKKAPKEGIRILKAEETDKLDKAAYRIGITDKGIVILAHEVAPVINAIYTLVQLGYLQDDPAQINAVDIEDQPSFLYRGLHLDPSRHFIPFPIMKKFVDVMALYKLNNLHWHLTDGAGWRLEIKKYPELTNKAAWRTHVKWKDWWNNGRQYVDAGTPNASGGFYTQDQARELVAYAAQRGINVIPEVEMPGHSEEVLAIYPELSCSGKPYTQSEFCVGNEKTYEFLKNVLDEVIAIFPSPYIHIGGDEADKKHWKTCPKCQALKAKEGLKSEEELQSYLIKQMDEYVQSKGRKIIGWDEILEGGLTKGATVMSWRGESGGINSANAGHDVIMTPGSHLYFDSYQTDPRTQPETIGGYLPISKVYEYNPIPAAIQQDKIKHVLGAQANLWAEYMPNYQQLEYMAFPRTLALAEVVWTKADLKNWPNFHKRLQSHYKILQHFDINYYRPSYNVKASVDFDAKKASNTVTLTTEQLHADNIRFTIDGSKPTYQATPYNNSFDLSVPTIVKAAYFLDSTQVGPIETIQLDVHKAIGKAVSYTNKWDDGYPAQKELTLTNGVKGGLTYQDGQWQGFLKDLDVVVDFERREEINSVAMNFMQITGPGVYMPGEFKVLLSENGRTFREVGIVQNDVSDQDPTLTFKRFELKLAKPQQARFVRVVATNPKKGFLFADELIVY</sequence>
<evidence type="ECO:0000256" key="3">
    <source>
        <dbReference type="ARBA" id="ARBA00012663"/>
    </source>
</evidence>
<evidence type="ECO:0000256" key="1">
    <source>
        <dbReference type="ARBA" id="ARBA00001231"/>
    </source>
</evidence>
<dbReference type="PRINTS" id="PR00738">
    <property type="entry name" value="GLHYDRLASE20"/>
</dbReference>
<dbReference type="Gene3D" id="3.20.20.80">
    <property type="entry name" value="Glycosidases"/>
    <property type="match status" value="1"/>
</dbReference>
<dbReference type="SUPFAM" id="SSF55545">
    <property type="entry name" value="beta-N-acetylhexosaminidase-like domain"/>
    <property type="match status" value="1"/>
</dbReference>
<dbReference type="InterPro" id="IPR015883">
    <property type="entry name" value="Glyco_hydro_20_cat"/>
</dbReference>
<dbReference type="RefSeq" id="WP_168128324.1">
    <property type="nucleotide sequence ID" value="NZ_JBDJLH010000014.1"/>
</dbReference>
<organism evidence="9 10">
    <name type="scientific">Sphingobacterium kitahiroshimense</name>
    <dbReference type="NCBI Taxonomy" id="470446"/>
    <lineage>
        <taxon>Bacteria</taxon>
        <taxon>Pseudomonadati</taxon>
        <taxon>Bacteroidota</taxon>
        <taxon>Sphingobacteriia</taxon>
        <taxon>Sphingobacteriales</taxon>
        <taxon>Sphingobacteriaceae</taxon>
        <taxon>Sphingobacterium</taxon>
    </lineage>
</organism>
<dbReference type="Pfam" id="PF00728">
    <property type="entry name" value="Glyco_hydro_20"/>
    <property type="match status" value="1"/>
</dbReference>
<dbReference type="Pfam" id="PF02838">
    <property type="entry name" value="Glyco_hydro_20b"/>
    <property type="match status" value="1"/>
</dbReference>
<reference evidence="9 10" key="1">
    <citation type="submission" date="2024-04" db="EMBL/GenBank/DDBJ databases">
        <title>WGS of bacteria from Torrens River.</title>
        <authorList>
            <person name="Wyrsch E.R."/>
            <person name="Drigo B."/>
        </authorList>
    </citation>
    <scope>NUCLEOTIDE SEQUENCE [LARGE SCALE GENOMIC DNA]</scope>
    <source>
        <strain evidence="9 10">TWI391</strain>
    </source>
</reference>
<dbReference type="InterPro" id="IPR059177">
    <property type="entry name" value="GH29D-like_dom"/>
</dbReference>
<dbReference type="Pfam" id="PF13290">
    <property type="entry name" value="CHB_HEX_C_1"/>
    <property type="match status" value="1"/>
</dbReference>
<dbReference type="InterPro" id="IPR015882">
    <property type="entry name" value="HEX_bac_N"/>
</dbReference>
<evidence type="ECO:0000259" key="6">
    <source>
        <dbReference type="Pfam" id="PF00728"/>
    </source>
</evidence>
<dbReference type="InterPro" id="IPR008979">
    <property type="entry name" value="Galactose-bd-like_sf"/>
</dbReference>
<comment type="catalytic activity">
    <reaction evidence="1">
        <text>Hydrolysis of terminal non-reducing N-acetyl-D-hexosamine residues in N-acetyl-beta-D-hexosaminides.</text>
        <dbReference type="EC" id="3.2.1.52"/>
    </reaction>
</comment>
<evidence type="ECO:0000256" key="4">
    <source>
        <dbReference type="ARBA" id="ARBA00022801"/>
    </source>
</evidence>
<accession>A0ABV0BX38</accession>
<dbReference type="Gene3D" id="3.30.379.10">
    <property type="entry name" value="Chitobiase/beta-hexosaminidase domain 2-like"/>
    <property type="match status" value="1"/>
</dbReference>
<dbReference type="InterPro" id="IPR029018">
    <property type="entry name" value="Hex-like_dom2"/>
</dbReference>
<dbReference type="CDD" id="cd06563">
    <property type="entry name" value="GH20_chitobiase-like"/>
    <property type="match status" value="1"/>
</dbReference>
<evidence type="ECO:0000256" key="2">
    <source>
        <dbReference type="ARBA" id="ARBA00006285"/>
    </source>
</evidence>
<dbReference type="Gene3D" id="2.60.120.260">
    <property type="entry name" value="Galactose-binding domain-like"/>
    <property type="match status" value="1"/>
</dbReference>
<evidence type="ECO:0000256" key="5">
    <source>
        <dbReference type="ARBA" id="ARBA00023295"/>
    </source>
</evidence>
<feature type="domain" description="GH29D-like beta-sandwich" evidence="8">
    <location>
        <begin position="541"/>
        <end position="594"/>
    </location>
</feature>